<evidence type="ECO:0000256" key="2">
    <source>
        <dbReference type="ARBA" id="ARBA00009415"/>
    </source>
</evidence>
<evidence type="ECO:0000256" key="4">
    <source>
        <dbReference type="ARBA" id="ARBA00023273"/>
    </source>
</evidence>
<dbReference type="GO" id="GO:0005815">
    <property type="term" value="C:microtubule organizing center"/>
    <property type="evidence" value="ECO:0007669"/>
    <property type="project" value="TreeGrafter"/>
</dbReference>
<feature type="region of interest" description="Disordered" evidence="5">
    <location>
        <begin position="366"/>
        <end position="420"/>
    </location>
</feature>
<feature type="region of interest" description="Disordered" evidence="5">
    <location>
        <begin position="174"/>
        <end position="204"/>
    </location>
</feature>
<keyword evidence="3" id="KW-0969">Cilium</keyword>
<proteinExistence type="inferred from homology"/>
<evidence type="ECO:0000256" key="3">
    <source>
        <dbReference type="ARBA" id="ARBA00023069"/>
    </source>
</evidence>
<dbReference type="Pfam" id="PF10498">
    <property type="entry name" value="IFT57"/>
    <property type="match status" value="1"/>
</dbReference>
<dbReference type="Proteomes" id="UP001497525">
    <property type="component" value="Unassembled WGS sequence"/>
</dbReference>
<dbReference type="GO" id="GO:0005929">
    <property type="term" value="C:cilium"/>
    <property type="evidence" value="ECO:0007669"/>
    <property type="project" value="UniProtKB-SubCell"/>
</dbReference>
<dbReference type="InterPro" id="IPR019530">
    <property type="entry name" value="Intra-flagellar_transport_57"/>
</dbReference>
<feature type="compositionally biased region" description="Acidic residues" evidence="5">
    <location>
        <begin position="390"/>
        <end position="401"/>
    </location>
</feature>
<gene>
    <name evidence="6" type="ORF">CDAUBV1_LOCUS10825</name>
</gene>
<keyword evidence="4" id="KW-0966">Cell projection</keyword>
<accession>A0AAV2TL26</accession>
<dbReference type="PANTHER" id="PTHR16011">
    <property type="entry name" value="IFT57/HIPPI"/>
    <property type="match status" value="1"/>
</dbReference>
<evidence type="ECO:0000313" key="6">
    <source>
        <dbReference type="EMBL" id="CAL5136706.1"/>
    </source>
</evidence>
<sequence>MTGISTTQASQNNLYQDQRRGYLRARSNPTQNQHPGESGKVKLSKPVRFLDDAEVLRLSYIVLINITKQRKANRGTKNEKKREKDFIPRLNRLSVHGQSKHYFRDFHVFRFRTQFAVQGEHPLFEEITSGSIHRCDLRANSGLLSQQLTCPRTFGSQMSGRTISSLTTLYSSRSESQGCSRSGGPNPTVMSSEKQKTVGDTGDAPPNPYALFVHMEKLSEKLKLLNYERDYCRTRHQKPISRHYFAIQTNPGEQFYGFTALAAWLIVKANGKIDPPQEYDDPNATIATILDAVRELGHAVEFPPSKLKSGCGDHCIEVLSMLADSALSTQGHHFALPNYPEEEKDELDVEEGDSSAADDDICEWRGQAGGGRCSSQKPSVADLDASGMEDYSEEEEDDVPDVEALRSRGNRTQNATSTNGLTSNGFISPIVGDKVLSDLGVDKGTLNPAGVLETSIDPSDWQLEVERVLPQLRITIRSDAKDWRAHLEEMRRYQQDIDKNYADAKGQLTRLHDDLTRALDKINSREKYVNSQLEPLLNEYKSIQDSLTEVTMKYRDASGGITERSRTLAEISEELERVKNEMDERGSSMTDGSPVVRIKQAIQRLKSEMTAMDIRTGVLEHILLRTHLRLREDSQKPLFSKEIDSTVGGSTFVY</sequence>
<comment type="subcellular location">
    <subcellularLocation>
        <location evidence="1">Cell projection</location>
        <location evidence="1">Cilium</location>
    </subcellularLocation>
</comment>
<reference evidence="6" key="1">
    <citation type="submission" date="2024-06" db="EMBL/GenBank/DDBJ databases">
        <authorList>
            <person name="Liu X."/>
            <person name="Lenzi L."/>
            <person name="Haldenby T S."/>
            <person name="Uol C."/>
        </authorList>
    </citation>
    <scope>NUCLEOTIDE SEQUENCE</scope>
</reference>
<feature type="compositionally biased region" description="Polar residues" evidence="5">
    <location>
        <begin position="410"/>
        <end position="420"/>
    </location>
</feature>
<protein>
    <recommendedName>
        <fullName evidence="8">Intraflagellar transport protein 57</fullName>
    </recommendedName>
</protein>
<dbReference type="AlphaFoldDB" id="A0AAV2TL26"/>
<dbReference type="GO" id="GO:0030992">
    <property type="term" value="C:intraciliary transport particle B"/>
    <property type="evidence" value="ECO:0007669"/>
    <property type="project" value="TreeGrafter"/>
</dbReference>
<comment type="caution">
    <text evidence="6">The sequence shown here is derived from an EMBL/GenBank/DDBJ whole genome shotgun (WGS) entry which is preliminary data.</text>
</comment>
<dbReference type="EMBL" id="CAXLJL010000345">
    <property type="protein sequence ID" value="CAL5136706.1"/>
    <property type="molecule type" value="Genomic_DNA"/>
</dbReference>
<evidence type="ECO:0000256" key="1">
    <source>
        <dbReference type="ARBA" id="ARBA00004138"/>
    </source>
</evidence>
<feature type="compositionally biased region" description="Low complexity" evidence="5">
    <location>
        <begin position="174"/>
        <end position="184"/>
    </location>
</feature>
<evidence type="ECO:0008006" key="8">
    <source>
        <dbReference type="Google" id="ProtNLM"/>
    </source>
</evidence>
<organism evidence="6 7">
    <name type="scientific">Calicophoron daubneyi</name>
    <name type="common">Rumen fluke</name>
    <name type="synonym">Paramphistomum daubneyi</name>
    <dbReference type="NCBI Taxonomy" id="300641"/>
    <lineage>
        <taxon>Eukaryota</taxon>
        <taxon>Metazoa</taxon>
        <taxon>Spiralia</taxon>
        <taxon>Lophotrochozoa</taxon>
        <taxon>Platyhelminthes</taxon>
        <taxon>Trematoda</taxon>
        <taxon>Digenea</taxon>
        <taxon>Plagiorchiida</taxon>
        <taxon>Pronocephalata</taxon>
        <taxon>Paramphistomoidea</taxon>
        <taxon>Paramphistomidae</taxon>
        <taxon>Calicophoron</taxon>
    </lineage>
</organism>
<comment type="similarity">
    <text evidence="2">Belongs to the IFT57 family.</text>
</comment>
<dbReference type="GO" id="GO:0042073">
    <property type="term" value="P:intraciliary transport"/>
    <property type="evidence" value="ECO:0007669"/>
    <property type="project" value="TreeGrafter"/>
</dbReference>
<dbReference type="GO" id="GO:1905515">
    <property type="term" value="P:non-motile cilium assembly"/>
    <property type="evidence" value="ECO:0007669"/>
    <property type="project" value="TreeGrafter"/>
</dbReference>
<evidence type="ECO:0000256" key="5">
    <source>
        <dbReference type="SAM" id="MobiDB-lite"/>
    </source>
</evidence>
<dbReference type="PANTHER" id="PTHR16011:SF0">
    <property type="entry name" value="INTRAFLAGELLAR TRANSPORT PROTEIN 57 HOMOLOG"/>
    <property type="match status" value="1"/>
</dbReference>
<name>A0AAV2TL26_CALDB</name>
<evidence type="ECO:0000313" key="7">
    <source>
        <dbReference type="Proteomes" id="UP001497525"/>
    </source>
</evidence>
<dbReference type="GO" id="GO:0005794">
    <property type="term" value="C:Golgi apparatus"/>
    <property type="evidence" value="ECO:0007669"/>
    <property type="project" value="TreeGrafter"/>
</dbReference>